<name>A0A317VGW7_9EURO</name>
<dbReference type="VEuPathDB" id="FungiDB:BO70DRAFT_431649"/>
<dbReference type="Proteomes" id="UP000247233">
    <property type="component" value="Unassembled WGS sequence"/>
</dbReference>
<comment type="caution">
    <text evidence="1">The sequence shown here is derived from an EMBL/GenBank/DDBJ whole genome shotgun (WGS) entry which is preliminary data.</text>
</comment>
<evidence type="ECO:0000313" key="2">
    <source>
        <dbReference type="Proteomes" id="UP000247233"/>
    </source>
</evidence>
<dbReference type="AlphaFoldDB" id="A0A317VGW7"/>
<dbReference type="GeneID" id="37070494"/>
<gene>
    <name evidence="1" type="ORF">BO70DRAFT_431649</name>
</gene>
<proteinExistence type="predicted"/>
<reference evidence="1 2" key="1">
    <citation type="submission" date="2016-12" db="EMBL/GenBank/DDBJ databases">
        <title>The genomes of Aspergillus section Nigri reveals drivers in fungal speciation.</title>
        <authorList>
            <consortium name="DOE Joint Genome Institute"/>
            <person name="Vesth T.C."/>
            <person name="Nybo J."/>
            <person name="Theobald S."/>
            <person name="Brandl J."/>
            <person name="Frisvad J.C."/>
            <person name="Nielsen K.F."/>
            <person name="Lyhne E.K."/>
            <person name="Kogle M.E."/>
            <person name="Kuo A."/>
            <person name="Riley R."/>
            <person name="Clum A."/>
            <person name="Nolan M."/>
            <person name="Lipzen A."/>
            <person name="Salamov A."/>
            <person name="Henrissat B."/>
            <person name="Wiebenga A."/>
            <person name="De Vries R.P."/>
            <person name="Grigoriev I.V."/>
            <person name="Mortensen U.H."/>
            <person name="Andersen M.R."/>
            <person name="Baker S.E."/>
        </authorList>
    </citation>
    <scope>NUCLEOTIDE SEQUENCE [LARGE SCALE GENOMIC DNA]</scope>
    <source>
        <strain evidence="1 2">CBS 117.55</strain>
    </source>
</reference>
<accession>A0A317VGW7</accession>
<keyword evidence="2" id="KW-1185">Reference proteome</keyword>
<sequence length="82" mass="9158">MAAWDPKFGRLYVCLENFQIIWSESSSDGTVQGATATVVLQPNPTDHPNDPLTWSKLRKATNLALVNFYAFGLSARRACRSR</sequence>
<dbReference type="RefSeq" id="XP_025396360.1">
    <property type="nucleotide sequence ID" value="XM_025548257.1"/>
</dbReference>
<protein>
    <submittedName>
        <fullName evidence="1">Uncharacterized protein</fullName>
    </submittedName>
</protein>
<organism evidence="1 2">
    <name type="scientific">Aspergillus heteromorphus CBS 117.55</name>
    <dbReference type="NCBI Taxonomy" id="1448321"/>
    <lineage>
        <taxon>Eukaryota</taxon>
        <taxon>Fungi</taxon>
        <taxon>Dikarya</taxon>
        <taxon>Ascomycota</taxon>
        <taxon>Pezizomycotina</taxon>
        <taxon>Eurotiomycetes</taxon>
        <taxon>Eurotiomycetidae</taxon>
        <taxon>Eurotiales</taxon>
        <taxon>Aspergillaceae</taxon>
        <taxon>Aspergillus</taxon>
        <taxon>Aspergillus subgen. Circumdati</taxon>
    </lineage>
</organism>
<dbReference type="EMBL" id="MSFL01000026">
    <property type="protein sequence ID" value="PWY72258.1"/>
    <property type="molecule type" value="Genomic_DNA"/>
</dbReference>
<evidence type="ECO:0000313" key="1">
    <source>
        <dbReference type="EMBL" id="PWY72258.1"/>
    </source>
</evidence>
<dbReference type="OrthoDB" id="2533084at2759"/>